<comment type="similarity">
    <text evidence="2 8">Belongs to the 4-toluene sulfonate uptake permease (TSUP) (TC 2.A.102) family.</text>
</comment>
<sequence length="236" mass="25279">MLLLLACLIVLVSALVQTTIGFGLALIAVPLLVLIDPQMVPAPLIIVSLLQLSISAWKHRSEIHWKPLWIALITRIPGTALAVWLMGRYGIDGIKIFIATSVLLAVAISLFKFEAEPNQRNHAIAGFFSALSGTTTAIGGPPMALLYQNQPADYVRANLSAYFTIGSMISLAGVAMGGFITAQSWVYVAWFVPATLLGTVLGLRLRHRVNAQLIRPAILVLCSASALIVIGQTLVS</sequence>
<gene>
    <name evidence="9" type="ORF">DV711_12795</name>
</gene>
<evidence type="ECO:0000256" key="7">
    <source>
        <dbReference type="ARBA" id="ARBA00023136"/>
    </source>
</evidence>
<dbReference type="InterPro" id="IPR002781">
    <property type="entry name" value="TM_pro_TauE-like"/>
</dbReference>
<keyword evidence="3" id="KW-0813">Transport</keyword>
<evidence type="ECO:0000313" key="9">
    <source>
        <dbReference type="EMBL" id="RDE19750.1"/>
    </source>
</evidence>
<dbReference type="OrthoDB" id="5472127at2"/>
<evidence type="ECO:0000313" key="10">
    <source>
        <dbReference type="Proteomes" id="UP000253769"/>
    </source>
</evidence>
<feature type="transmembrane region" description="Helical" evidence="8">
    <location>
        <begin position="185"/>
        <end position="205"/>
    </location>
</feature>
<comment type="subcellular location">
    <subcellularLocation>
        <location evidence="1 8">Cell membrane</location>
        <topology evidence="1 8">Multi-pass membrane protein</topology>
    </subcellularLocation>
</comment>
<feature type="transmembrane region" description="Helical" evidence="8">
    <location>
        <begin position="159"/>
        <end position="179"/>
    </location>
</feature>
<dbReference type="RefSeq" id="WP_114696095.1">
    <property type="nucleotide sequence ID" value="NZ_QQOH01000003.1"/>
</dbReference>
<evidence type="ECO:0000256" key="5">
    <source>
        <dbReference type="ARBA" id="ARBA00022692"/>
    </source>
</evidence>
<dbReference type="PANTHER" id="PTHR30269">
    <property type="entry name" value="TRANSMEMBRANE PROTEIN YFCA"/>
    <property type="match status" value="1"/>
</dbReference>
<dbReference type="Pfam" id="PF01925">
    <property type="entry name" value="TauE"/>
    <property type="match status" value="1"/>
</dbReference>
<feature type="transmembrane region" description="Helical" evidence="8">
    <location>
        <begin position="217"/>
        <end position="235"/>
    </location>
</feature>
<organism evidence="9 10">
    <name type="scientific">Motiliproteus coralliicola</name>
    <dbReference type="NCBI Taxonomy" id="2283196"/>
    <lineage>
        <taxon>Bacteria</taxon>
        <taxon>Pseudomonadati</taxon>
        <taxon>Pseudomonadota</taxon>
        <taxon>Gammaproteobacteria</taxon>
        <taxon>Oceanospirillales</taxon>
        <taxon>Oceanospirillaceae</taxon>
        <taxon>Motiliproteus</taxon>
    </lineage>
</organism>
<proteinExistence type="inferred from homology"/>
<evidence type="ECO:0000256" key="8">
    <source>
        <dbReference type="RuleBase" id="RU363041"/>
    </source>
</evidence>
<evidence type="ECO:0000256" key="2">
    <source>
        <dbReference type="ARBA" id="ARBA00009142"/>
    </source>
</evidence>
<protein>
    <recommendedName>
        <fullName evidence="8">Probable membrane transporter protein</fullName>
    </recommendedName>
</protein>
<reference evidence="9 10" key="1">
    <citation type="submission" date="2018-07" db="EMBL/GenBank/DDBJ databases">
        <title>Motiliproteus coralliicola sp. nov., a bacterium isolated from Coral.</title>
        <authorList>
            <person name="Wang G."/>
        </authorList>
    </citation>
    <scope>NUCLEOTIDE SEQUENCE [LARGE SCALE GENOMIC DNA]</scope>
    <source>
        <strain evidence="9 10">C34</strain>
    </source>
</reference>
<keyword evidence="6 8" id="KW-1133">Transmembrane helix</keyword>
<dbReference type="PANTHER" id="PTHR30269:SF37">
    <property type="entry name" value="MEMBRANE TRANSPORTER PROTEIN"/>
    <property type="match status" value="1"/>
</dbReference>
<dbReference type="AlphaFoldDB" id="A0A369WCJ3"/>
<dbReference type="SUPFAM" id="SSF103473">
    <property type="entry name" value="MFS general substrate transporter"/>
    <property type="match status" value="1"/>
</dbReference>
<keyword evidence="4 8" id="KW-1003">Cell membrane</keyword>
<dbReference type="InterPro" id="IPR052017">
    <property type="entry name" value="TSUP"/>
</dbReference>
<evidence type="ECO:0000256" key="6">
    <source>
        <dbReference type="ARBA" id="ARBA00022989"/>
    </source>
</evidence>
<keyword evidence="10" id="KW-1185">Reference proteome</keyword>
<feature type="transmembrane region" description="Helical" evidence="8">
    <location>
        <begin position="93"/>
        <end position="111"/>
    </location>
</feature>
<name>A0A369WCJ3_9GAMM</name>
<keyword evidence="5 8" id="KW-0812">Transmembrane</keyword>
<evidence type="ECO:0000256" key="1">
    <source>
        <dbReference type="ARBA" id="ARBA00004651"/>
    </source>
</evidence>
<comment type="caution">
    <text evidence="9">The sequence shown here is derived from an EMBL/GenBank/DDBJ whole genome shotgun (WGS) entry which is preliminary data.</text>
</comment>
<keyword evidence="7 8" id="KW-0472">Membrane</keyword>
<dbReference type="Proteomes" id="UP000253769">
    <property type="component" value="Unassembled WGS sequence"/>
</dbReference>
<evidence type="ECO:0000256" key="4">
    <source>
        <dbReference type="ARBA" id="ARBA00022475"/>
    </source>
</evidence>
<evidence type="ECO:0000256" key="3">
    <source>
        <dbReference type="ARBA" id="ARBA00022448"/>
    </source>
</evidence>
<dbReference type="GO" id="GO:0005886">
    <property type="term" value="C:plasma membrane"/>
    <property type="evidence" value="ECO:0007669"/>
    <property type="project" value="UniProtKB-SubCell"/>
</dbReference>
<feature type="transmembrane region" description="Helical" evidence="8">
    <location>
        <begin position="69"/>
        <end position="87"/>
    </location>
</feature>
<accession>A0A369WCJ3</accession>
<dbReference type="EMBL" id="QQOH01000003">
    <property type="protein sequence ID" value="RDE19750.1"/>
    <property type="molecule type" value="Genomic_DNA"/>
</dbReference>
<dbReference type="InterPro" id="IPR036259">
    <property type="entry name" value="MFS_trans_sf"/>
</dbReference>